<evidence type="ECO:0000256" key="1">
    <source>
        <dbReference type="SAM" id="MobiDB-lite"/>
    </source>
</evidence>
<feature type="compositionally biased region" description="Basic and acidic residues" evidence="1">
    <location>
        <begin position="54"/>
        <end position="63"/>
    </location>
</feature>
<evidence type="ECO:0000313" key="3">
    <source>
        <dbReference type="Proteomes" id="UP001374803"/>
    </source>
</evidence>
<reference evidence="2" key="1">
    <citation type="submission" date="2021-12" db="EMBL/GenBank/DDBJ databases">
        <title>Discovery of the Pendulisporaceae a myxobacterial family with distinct sporulation behavior and unique specialized metabolism.</title>
        <authorList>
            <person name="Garcia R."/>
            <person name="Popoff A."/>
            <person name="Bader C.D."/>
            <person name="Loehr J."/>
            <person name="Walesch S."/>
            <person name="Walt C."/>
            <person name="Boldt J."/>
            <person name="Bunk B."/>
            <person name="Haeckl F.J.F.P.J."/>
            <person name="Gunesch A.P."/>
            <person name="Birkelbach J."/>
            <person name="Nuebel U."/>
            <person name="Pietschmann T."/>
            <person name="Bach T."/>
            <person name="Mueller R."/>
        </authorList>
    </citation>
    <scope>NUCLEOTIDE SEQUENCE</scope>
    <source>
        <strain evidence="2">MSr11367</strain>
    </source>
</reference>
<accession>A0ABZ2KQE9</accession>
<dbReference type="RefSeq" id="WP_394830326.1">
    <property type="nucleotide sequence ID" value="NZ_CP089929.1"/>
</dbReference>
<feature type="compositionally biased region" description="Basic and acidic residues" evidence="1">
    <location>
        <begin position="78"/>
        <end position="92"/>
    </location>
</feature>
<name>A0ABZ2KQE9_9BACT</name>
<dbReference type="EMBL" id="CP089983">
    <property type="protein sequence ID" value="WXB00725.1"/>
    <property type="molecule type" value="Genomic_DNA"/>
</dbReference>
<feature type="region of interest" description="Disordered" evidence="1">
    <location>
        <begin position="50"/>
        <end position="92"/>
    </location>
</feature>
<keyword evidence="3" id="KW-1185">Reference proteome</keyword>
<evidence type="ECO:0000313" key="2">
    <source>
        <dbReference type="EMBL" id="WXB00725.1"/>
    </source>
</evidence>
<dbReference type="Proteomes" id="UP001374803">
    <property type="component" value="Chromosome"/>
</dbReference>
<gene>
    <name evidence="2" type="ORF">LVJ94_27845</name>
</gene>
<organism evidence="2 3">
    <name type="scientific">Pendulispora rubella</name>
    <dbReference type="NCBI Taxonomy" id="2741070"/>
    <lineage>
        <taxon>Bacteria</taxon>
        <taxon>Pseudomonadati</taxon>
        <taxon>Myxococcota</taxon>
        <taxon>Myxococcia</taxon>
        <taxon>Myxococcales</taxon>
        <taxon>Sorangiineae</taxon>
        <taxon>Pendulisporaceae</taxon>
        <taxon>Pendulispora</taxon>
    </lineage>
</organism>
<sequence length="127" mass="13853">MNRVSTRRSALLAVLCGLMALAFCWVPVGSSFAAWATLSVASATAPMQQVAAVDSEHDERDSEGGSASLAFPPEEEEEHRHDEPVAKFERVIDTSQHGKDLKGWERVAIERPVSDVDVECPRPPPRA</sequence>
<evidence type="ECO:0008006" key="4">
    <source>
        <dbReference type="Google" id="ProtNLM"/>
    </source>
</evidence>
<proteinExistence type="predicted"/>
<protein>
    <recommendedName>
        <fullName evidence="4">Transmembrane protein</fullName>
    </recommendedName>
</protein>